<protein>
    <submittedName>
        <fullName evidence="1">Uncharacterized protein</fullName>
    </submittedName>
</protein>
<dbReference type="Proteomes" id="UP001227101">
    <property type="component" value="Chromosome"/>
</dbReference>
<dbReference type="RefSeq" id="WP_285452132.1">
    <property type="nucleotide sequence ID" value="NZ_CP127173.1"/>
</dbReference>
<sequence length="70" mass="6980">MPAEGTLKFTAQGQVDFTIPAGTPAGEATSSVDAAATTHVATDSSLGEFDVELALDPPDQDATLGTTTIG</sequence>
<evidence type="ECO:0000313" key="1">
    <source>
        <dbReference type="EMBL" id="WIV55264.1"/>
    </source>
</evidence>
<keyword evidence="2" id="KW-1185">Reference proteome</keyword>
<organism evidence="1 2">
    <name type="scientific">Amycolatopsis nalaikhensis</name>
    <dbReference type="NCBI Taxonomy" id="715472"/>
    <lineage>
        <taxon>Bacteria</taxon>
        <taxon>Bacillati</taxon>
        <taxon>Actinomycetota</taxon>
        <taxon>Actinomycetes</taxon>
        <taxon>Pseudonocardiales</taxon>
        <taxon>Pseudonocardiaceae</taxon>
        <taxon>Amycolatopsis</taxon>
    </lineage>
</organism>
<proteinExistence type="predicted"/>
<name>A0ABY8XI24_9PSEU</name>
<dbReference type="EMBL" id="CP127173">
    <property type="protein sequence ID" value="WIV55264.1"/>
    <property type="molecule type" value="Genomic_DNA"/>
</dbReference>
<gene>
    <name evidence="1" type="ORF">QP939_41615</name>
</gene>
<evidence type="ECO:0000313" key="2">
    <source>
        <dbReference type="Proteomes" id="UP001227101"/>
    </source>
</evidence>
<reference evidence="1 2" key="1">
    <citation type="submission" date="2023-06" db="EMBL/GenBank/DDBJ databases">
        <authorList>
            <person name="Oyuntsetseg B."/>
            <person name="Kim S.B."/>
        </authorList>
    </citation>
    <scope>NUCLEOTIDE SEQUENCE [LARGE SCALE GENOMIC DNA]</scope>
    <source>
        <strain evidence="1 2">2-2</strain>
    </source>
</reference>
<accession>A0ABY8XI24</accession>